<keyword evidence="3" id="KW-0479">Metal-binding</keyword>
<sequence>MRQMSILTDVTKCIGCEECVKACKETNKTGEDQPWRWQRKIDDLSATRWTTILPRPDRHYVRKQCRHCLEPACASVCPVGAMHKTPEGPVVYNSKICMGCRYCMMACPYGIPRYTWADAVPYVRKCIMCYDKISSGELEQPACTKACPKEATIYGEREELIRLAHGRIEENPDLYIPKVFGEHEVGGTSVLYLSDIDLGFLGWKEDLGDEPLPMKTWVVLNKVPGIFVGVGVTMFGLYWIIDRRMRLQEEALEKKSASTDAQHDPETGTDKVEAKK</sequence>
<keyword evidence="5" id="KW-0408">Iron</keyword>
<protein>
    <submittedName>
        <fullName evidence="10">4Fe-4S dicluster domain-containing protein</fullName>
    </submittedName>
</protein>
<evidence type="ECO:0000256" key="1">
    <source>
        <dbReference type="ARBA" id="ARBA00004196"/>
    </source>
</evidence>
<dbReference type="SUPFAM" id="SSF54862">
    <property type="entry name" value="4Fe-4S ferredoxins"/>
    <property type="match status" value="1"/>
</dbReference>
<dbReference type="PANTHER" id="PTHR43545">
    <property type="entry name" value="FORMATE DEHYDROGENASE, NITRATE-INDUCIBLE, IRON-SULFUR SUBUNIT"/>
    <property type="match status" value="1"/>
</dbReference>
<organism evidence="10 11">
    <name type="scientific">Abyssobacteria bacterium (strain SURF_5)</name>
    <dbReference type="NCBI Taxonomy" id="2093360"/>
    <lineage>
        <taxon>Bacteria</taxon>
        <taxon>Pseudomonadati</taxon>
        <taxon>Candidatus Hydrogenedentota</taxon>
        <taxon>Candidatus Abyssobacteria</taxon>
    </lineage>
</organism>
<dbReference type="PANTHER" id="PTHR43545:SF4">
    <property type="entry name" value="IRON-SULFUR PROTEIN"/>
    <property type="match status" value="1"/>
</dbReference>
<dbReference type="InterPro" id="IPR017896">
    <property type="entry name" value="4Fe4S_Fe-S-bd"/>
</dbReference>
<dbReference type="EMBL" id="QZKU01000035">
    <property type="protein sequence ID" value="RJP24422.1"/>
    <property type="molecule type" value="Genomic_DNA"/>
</dbReference>
<feature type="transmembrane region" description="Helical" evidence="8">
    <location>
        <begin position="223"/>
        <end position="241"/>
    </location>
</feature>
<keyword evidence="4" id="KW-0677">Repeat</keyword>
<evidence type="ECO:0000256" key="4">
    <source>
        <dbReference type="ARBA" id="ARBA00022737"/>
    </source>
</evidence>
<evidence type="ECO:0000256" key="7">
    <source>
        <dbReference type="SAM" id="MobiDB-lite"/>
    </source>
</evidence>
<dbReference type="Pfam" id="PF13247">
    <property type="entry name" value="Fer4_11"/>
    <property type="match status" value="1"/>
</dbReference>
<dbReference type="Gene3D" id="3.30.70.20">
    <property type="match status" value="2"/>
</dbReference>
<dbReference type="InterPro" id="IPR051555">
    <property type="entry name" value="FDH_Electron_Transfer_Unit"/>
</dbReference>
<dbReference type="GO" id="GO:0051539">
    <property type="term" value="F:4 iron, 4 sulfur cluster binding"/>
    <property type="evidence" value="ECO:0007669"/>
    <property type="project" value="UniProtKB-KW"/>
</dbReference>
<feature type="region of interest" description="Disordered" evidence="7">
    <location>
        <begin position="252"/>
        <end position="276"/>
    </location>
</feature>
<evidence type="ECO:0000256" key="8">
    <source>
        <dbReference type="SAM" id="Phobius"/>
    </source>
</evidence>
<accession>A0A3A4NZN7</accession>
<keyword evidence="8" id="KW-1133">Transmembrane helix</keyword>
<reference evidence="10 11" key="1">
    <citation type="journal article" date="2017" name="ISME J.">
        <title>Energy and carbon metabolisms in a deep terrestrial subsurface fluid microbial community.</title>
        <authorList>
            <person name="Momper L."/>
            <person name="Jungbluth S.P."/>
            <person name="Lee M.D."/>
            <person name="Amend J.P."/>
        </authorList>
    </citation>
    <scope>NUCLEOTIDE SEQUENCE [LARGE SCALE GENOMIC DNA]</scope>
    <source>
        <strain evidence="10">SURF_5</strain>
    </source>
</reference>
<dbReference type="CDD" id="cd10561">
    <property type="entry name" value="HybA_like"/>
    <property type="match status" value="1"/>
</dbReference>
<keyword evidence="2" id="KW-0004">4Fe-4S</keyword>
<comment type="subcellular location">
    <subcellularLocation>
        <location evidence="1">Cell envelope</location>
    </subcellularLocation>
</comment>
<evidence type="ECO:0000256" key="6">
    <source>
        <dbReference type="ARBA" id="ARBA00023014"/>
    </source>
</evidence>
<keyword evidence="8" id="KW-0472">Membrane</keyword>
<gene>
    <name evidence="10" type="ORF">C4520_04120</name>
</gene>
<keyword evidence="8" id="KW-0812">Transmembrane</keyword>
<evidence type="ECO:0000259" key="9">
    <source>
        <dbReference type="PROSITE" id="PS51379"/>
    </source>
</evidence>
<evidence type="ECO:0000256" key="5">
    <source>
        <dbReference type="ARBA" id="ARBA00023004"/>
    </source>
</evidence>
<dbReference type="InterPro" id="IPR017900">
    <property type="entry name" value="4Fe4S_Fe_S_CS"/>
</dbReference>
<dbReference type="AlphaFoldDB" id="A0A3A4NZN7"/>
<evidence type="ECO:0000313" key="10">
    <source>
        <dbReference type="EMBL" id="RJP24422.1"/>
    </source>
</evidence>
<name>A0A3A4NZN7_ABYX5</name>
<proteinExistence type="predicted"/>
<feature type="domain" description="4Fe-4S ferredoxin-type" evidence="9">
    <location>
        <begin position="4"/>
        <end position="33"/>
    </location>
</feature>
<evidence type="ECO:0000256" key="3">
    <source>
        <dbReference type="ARBA" id="ARBA00022723"/>
    </source>
</evidence>
<feature type="domain" description="4Fe-4S ferredoxin-type" evidence="9">
    <location>
        <begin position="54"/>
        <end position="87"/>
    </location>
</feature>
<dbReference type="Proteomes" id="UP000265882">
    <property type="component" value="Unassembled WGS sequence"/>
</dbReference>
<evidence type="ECO:0000313" key="11">
    <source>
        <dbReference type="Proteomes" id="UP000265882"/>
    </source>
</evidence>
<dbReference type="PROSITE" id="PS00198">
    <property type="entry name" value="4FE4S_FER_1"/>
    <property type="match status" value="1"/>
</dbReference>
<feature type="domain" description="4Fe-4S ferredoxin-type" evidence="9">
    <location>
        <begin position="88"/>
        <end position="117"/>
    </location>
</feature>
<keyword evidence="6" id="KW-0411">Iron-sulfur</keyword>
<comment type="caution">
    <text evidence="10">The sequence shown here is derived from an EMBL/GenBank/DDBJ whole genome shotgun (WGS) entry which is preliminary data.</text>
</comment>
<evidence type="ECO:0000256" key="2">
    <source>
        <dbReference type="ARBA" id="ARBA00022485"/>
    </source>
</evidence>
<dbReference type="GO" id="GO:0046872">
    <property type="term" value="F:metal ion binding"/>
    <property type="evidence" value="ECO:0007669"/>
    <property type="project" value="UniProtKB-KW"/>
</dbReference>
<dbReference type="GO" id="GO:0030313">
    <property type="term" value="C:cell envelope"/>
    <property type="evidence" value="ECO:0007669"/>
    <property type="project" value="UniProtKB-SubCell"/>
</dbReference>
<dbReference type="PROSITE" id="PS51379">
    <property type="entry name" value="4FE4S_FER_2"/>
    <property type="match status" value="3"/>
</dbReference>